<sequence>MAKIAVVYWSGTGNTEKMAETFLEEVKAKGCEGELFFANEFSADNLGDFDGFAFGCPAMGNEALEDGEFEPMFEEVETKLEDKPVTIFGSYEWNDGEWMDIWQDRCKDNGINLAADGVIAYDDPDDEALDRVRALADSLVEKL</sequence>
<name>F0GTJ1_9FIRM</name>
<evidence type="ECO:0000313" key="9">
    <source>
        <dbReference type="EMBL" id="EGC82856.1"/>
    </source>
</evidence>
<evidence type="ECO:0000256" key="1">
    <source>
        <dbReference type="ARBA" id="ARBA00001917"/>
    </source>
</evidence>
<dbReference type="GO" id="GO:0009055">
    <property type="term" value="F:electron transfer activity"/>
    <property type="evidence" value="ECO:0007669"/>
    <property type="project" value="UniProtKB-UniRule"/>
</dbReference>
<comment type="caution">
    <text evidence="9">The sequence shown here is derived from an EMBL/GenBank/DDBJ whole genome shotgun (WGS) entry which is preliminary data.</text>
</comment>
<dbReference type="PROSITE" id="PS50902">
    <property type="entry name" value="FLAVODOXIN_LIKE"/>
    <property type="match status" value="1"/>
</dbReference>
<dbReference type="PANTHER" id="PTHR43717">
    <property type="entry name" value="ANAEROBIC NITRIC OXIDE REDUCTASE FLAVORUBREDOXIN"/>
    <property type="match status" value="1"/>
</dbReference>
<dbReference type="InterPro" id="IPR029039">
    <property type="entry name" value="Flavoprotein-like_sf"/>
</dbReference>
<dbReference type="AlphaFoldDB" id="F0GTJ1"/>
<dbReference type="PATRIC" id="fig|879305.3.peg.122"/>
<evidence type="ECO:0000313" key="10">
    <source>
        <dbReference type="Proteomes" id="UP000005286"/>
    </source>
</evidence>
<dbReference type="InterPro" id="IPR008254">
    <property type="entry name" value="Flavodoxin/NO_synth"/>
</dbReference>
<keyword evidence="6 7" id="KW-0249">Electron transport</keyword>
<dbReference type="InterPro" id="IPR010087">
    <property type="entry name" value="Flav_short"/>
</dbReference>
<evidence type="ECO:0000256" key="7">
    <source>
        <dbReference type="RuleBase" id="RU367037"/>
    </source>
</evidence>
<evidence type="ECO:0000256" key="3">
    <source>
        <dbReference type="ARBA" id="ARBA00022448"/>
    </source>
</evidence>
<keyword evidence="4 7" id="KW-0285">Flavoprotein</keyword>
<comment type="cofactor">
    <cofactor evidence="1 7">
        <name>FMN</name>
        <dbReference type="ChEBI" id="CHEBI:58210"/>
    </cofactor>
</comment>
<evidence type="ECO:0000259" key="8">
    <source>
        <dbReference type="PROSITE" id="PS50902"/>
    </source>
</evidence>
<evidence type="ECO:0000256" key="6">
    <source>
        <dbReference type="ARBA" id="ARBA00022982"/>
    </source>
</evidence>
<keyword evidence="3 7" id="KW-0813">Transport</keyword>
<dbReference type="EMBL" id="AEXM01000004">
    <property type="protein sequence ID" value="EGC82856.1"/>
    <property type="molecule type" value="Genomic_DNA"/>
</dbReference>
<dbReference type="SUPFAM" id="SSF52218">
    <property type="entry name" value="Flavoproteins"/>
    <property type="match status" value="1"/>
</dbReference>
<evidence type="ECO:0000256" key="5">
    <source>
        <dbReference type="ARBA" id="ARBA00022643"/>
    </source>
</evidence>
<dbReference type="Proteomes" id="UP000005286">
    <property type="component" value="Unassembled WGS sequence"/>
</dbReference>
<comment type="similarity">
    <text evidence="2 7">Belongs to the flavodoxin family.</text>
</comment>
<proteinExistence type="inferred from homology"/>
<dbReference type="RefSeq" id="WP_004833868.1">
    <property type="nucleotide sequence ID" value="NZ_AEXM01000004.1"/>
</dbReference>
<feature type="domain" description="Flavodoxin-like" evidence="8">
    <location>
        <begin position="4"/>
        <end position="140"/>
    </location>
</feature>
<dbReference type="STRING" id="879305.HMPREF9290_0472"/>
<evidence type="ECO:0000256" key="2">
    <source>
        <dbReference type="ARBA" id="ARBA00005267"/>
    </source>
</evidence>
<dbReference type="Pfam" id="PF00258">
    <property type="entry name" value="Flavodoxin_1"/>
    <property type="match status" value="1"/>
</dbReference>
<evidence type="ECO:0000256" key="4">
    <source>
        <dbReference type="ARBA" id="ARBA00022630"/>
    </source>
</evidence>
<dbReference type="eggNOG" id="COG0716">
    <property type="taxonomic scope" value="Bacteria"/>
</dbReference>
<dbReference type="GO" id="GO:0016651">
    <property type="term" value="F:oxidoreductase activity, acting on NAD(P)H"/>
    <property type="evidence" value="ECO:0007669"/>
    <property type="project" value="UniProtKB-ARBA"/>
</dbReference>
<protein>
    <recommendedName>
        <fullName evidence="7">Flavodoxin</fullName>
    </recommendedName>
</protein>
<gene>
    <name evidence="9" type="ORF">HMPREF9290_0472</name>
</gene>
<keyword evidence="5 7" id="KW-0288">FMN</keyword>
<dbReference type="Gene3D" id="3.40.50.360">
    <property type="match status" value="1"/>
</dbReference>
<accession>F0GTJ1</accession>
<keyword evidence="10" id="KW-1185">Reference proteome</keyword>
<comment type="function">
    <text evidence="7">Low-potential electron donor to a number of redox enzymes.</text>
</comment>
<reference evidence="9 10" key="1">
    <citation type="submission" date="2011-01" db="EMBL/GenBank/DDBJ databases">
        <authorList>
            <person name="Durkin A.S."/>
            <person name="Madupu R."/>
            <person name="Torralba M."/>
            <person name="Gillis M."/>
            <person name="Methe B."/>
            <person name="Sutton G."/>
            <person name="Nelson K.E."/>
        </authorList>
    </citation>
    <scope>NUCLEOTIDE SEQUENCE [LARGE SCALE GENOMIC DNA]</scope>
    <source>
        <strain evidence="9 10">ACS-065-V-Col13</strain>
    </source>
</reference>
<organism evidence="9 10">
    <name type="scientific">Anaerococcus prevotii ACS-065-V-Col13</name>
    <dbReference type="NCBI Taxonomy" id="879305"/>
    <lineage>
        <taxon>Bacteria</taxon>
        <taxon>Bacillati</taxon>
        <taxon>Bacillota</taxon>
        <taxon>Tissierellia</taxon>
        <taxon>Tissierellales</taxon>
        <taxon>Peptoniphilaceae</taxon>
        <taxon>Anaerococcus</taxon>
    </lineage>
</organism>
<dbReference type="GO" id="GO:0010181">
    <property type="term" value="F:FMN binding"/>
    <property type="evidence" value="ECO:0007669"/>
    <property type="project" value="UniProtKB-UniRule"/>
</dbReference>
<dbReference type="PANTHER" id="PTHR43717:SF1">
    <property type="entry name" value="ANAEROBIC NITRIC OXIDE REDUCTASE FLAVORUBREDOXIN"/>
    <property type="match status" value="1"/>
</dbReference>
<dbReference type="NCBIfam" id="TIGR01753">
    <property type="entry name" value="flav_short"/>
    <property type="match status" value="1"/>
</dbReference>